<gene>
    <name evidence="6" type="primary">raf1</name>
    <name evidence="10" type="ORF">M595_1291</name>
</gene>
<reference evidence="10 11" key="1">
    <citation type="journal article" date="2013" name="Front. Microbiol.">
        <title>Comparative genomic analyses of the cyanobacterium, Lyngbya aestuarii BL J, a powerful hydrogen producer.</title>
        <authorList>
            <person name="Kothari A."/>
            <person name="Vaughn M."/>
            <person name="Garcia-Pichel F."/>
        </authorList>
    </citation>
    <scope>NUCLEOTIDE SEQUENCE [LARGE SCALE GENOMIC DNA]</scope>
    <source>
        <strain evidence="10 11">BL J</strain>
    </source>
</reference>
<comment type="domain">
    <text evidence="6">Has 3 domains, the N-terminal alpha-helical domain, an extended flexible linker and the C-terminal beta-sheet domain. The 2 C-terminal beta-sheet domains are swapped and pack against each other to form the dimer interface.</text>
</comment>
<dbReference type="RefSeq" id="WP_023065142.1">
    <property type="nucleotide sequence ID" value="NZ_AUZM01000008.1"/>
</dbReference>
<accession>U7QQU3</accession>
<evidence type="ECO:0000259" key="8">
    <source>
        <dbReference type="Pfam" id="PF18578"/>
    </source>
</evidence>
<evidence type="ECO:0000256" key="4">
    <source>
        <dbReference type="ARBA" id="ARBA00023300"/>
    </source>
</evidence>
<name>U7QQU3_9CYAN</name>
<keyword evidence="11" id="KW-1185">Reference proteome</keyword>
<comment type="caution">
    <text evidence="10">The sequence shown here is derived from an EMBL/GenBank/DDBJ whole genome shotgun (WGS) entry which is preliminary data.</text>
</comment>
<evidence type="ECO:0000313" key="10">
    <source>
        <dbReference type="EMBL" id="ERT08796.1"/>
    </source>
</evidence>
<dbReference type="PANTHER" id="PTHR35299">
    <property type="entry name" value="RUBISCO ACCUMULATION FACTOR 1"/>
    <property type="match status" value="1"/>
</dbReference>
<dbReference type="PANTHER" id="PTHR35299:SF6">
    <property type="entry name" value="RUBISCO ACCUMULATION FACTOR 1"/>
    <property type="match status" value="1"/>
</dbReference>
<comment type="function">
    <text evidence="6">A major RuBisCO chaperone. Acts after GroEL-GroES chaperonin to fold and/or assemble the large subunit of RuBisCO (ccbL, rbcL). Cooperates with RbcX in RbcL folding, plays the major role in assembly of dimers into RbcL(8)-Raf1(8) intermediate complexes. RbcS replaces Raf1, leading to holoenzyme formation.</text>
</comment>
<evidence type="ECO:0000259" key="7">
    <source>
        <dbReference type="Pfam" id="PF18087"/>
    </source>
</evidence>
<evidence type="ECO:0000256" key="2">
    <source>
        <dbReference type="ARBA" id="ARBA00022531"/>
    </source>
</evidence>
<dbReference type="AlphaFoldDB" id="U7QQU3"/>
<dbReference type="InterPro" id="IPR037494">
    <property type="entry name" value="RAF1"/>
</dbReference>
<dbReference type="OrthoDB" id="420612at2"/>
<dbReference type="HAMAP" id="MF_00856">
    <property type="entry name" value="Raf1"/>
    <property type="match status" value="1"/>
</dbReference>
<comment type="subcellular location">
    <subcellularLocation>
        <location evidence="6">Cytoplasm</location>
    </subcellularLocation>
</comment>
<feature type="region of interest" description="C-terminal beta-sheet" evidence="6">
    <location>
        <begin position="224"/>
        <end position="350"/>
    </location>
</feature>
<dbReference type="InterPro" id="IPR041358">
    <property type="entry name" value="Raf1_N"/>
</dbReference>
<comment type="subunit">
    <text evidence="6">Homodimer. Forms an RbcL(8)-Raf1(8) complex. Forms complexes of many stoichiometries with RbcL with and without RbcS. RbcX and Raf1 can bind simultaneously to RbcL.</text>
</comment>
<evidence type="ECO:0000313" key="11">
    <source>
        <dbReference type="Proteomes" id="UP000017127"/>
    </source>
</evidence>
<dbReference type="EMBL" id="AUZM01000008">
    <property type="protein sequence ID" value="ERT08796.1"/>
    <property type="molecule type" value="Genomic_DNA"/>
</dbReference>
<evidence type="ECO:0000256" key="3">
    <source>
        <dbReference type="ARBA" id="ARBA00023186"/>
    </source>
</evidence>
<dbReference type="Proteomes" id="UP000017127">
    <property type="component" value="Unassembled WGS sequence"/>
</dbReference>
<organism evidence="10 11">
    <name type="scientific">Lyngbya aestuarii BL J</name>
    <dbReference type="NCBI Taxonomy" id="1348334"/>
    <lineage>
        <taxon>Bacteria</taxon>
        <taxon>Bacillati</taxon>
        <taxon>Cyanobacteriota</taxon>
        <taxon>Cyanophyceae</taxon>
        <taxon>Oscillatoriophycideae</taxon>
        <taxon>Oscillatoriales</taxon>
        <taxon>Microcoleaceae</taxon>
        <taxon>Lyngbya</taxon>
    </lineage>
</organism>
<comment type="similarity">
    <text evidence="6">Belongs to the RAF family.</text>
</comment>
<dbReference type="Pfam" id="PF18579">
    <property type="entry name" value="Raf1_HTH"/>
    <property type="match status" value="1"/>
</dbReference>
<dbReference type="Pfam" id="PF18578">
    <property type="entry name" value="Raf1_N"/>
    <property type="match status" value="1"/>
</dbReference>
<evidence type="ECO:0000256" key="1">
    <source>
        <dbReference type="ARBA" id="ARBA00022490"/>
    </source>
</evidence>
<feature type="domain" description="Rubisco accumulation factor 1 C-terminal" evidence="7">
    <location>
        <begin position="212"/>
        <end position="349"/>
    </location>
</feature>
<dbReference type="InterPro" id="IPR040858">
    <property type="entry name" value="Raf1_C"/>
</dbReference>
<evidence type="ECO:0000256" key="6">
    <source>
        <dbReference type="HAMAP-Rule" id="MF_00856"/>
    </source>
</evidence>
<feature type="domain" description="Rubisco accumulation factor 1 alpha-helical" evidence="8">
    <location>
        <begin position="93"/>
        <end position="198"/>
    </location>
</feature>
<sequence length="364" mass="41173">MTGTPQDNPNPNSQPSNEIGNVEELVQLLRRKEGTWVDWGQACATLQKSGYNSQKLFEETGFEPIQQNLVIVASQVYTSLVTGGASEGVRSHFQQKGSDILYEFRILTQPQRLEAAEFSLSQKIDADEAKDLTKAIKDLSRVSNLPEGFTRHPGDAIAYQCWKAARQHSDLQQRSRLIAKGLRFAHSSQAREQIEKLLTDFSVVSSRPAPRLPVYRLESDEDLPRILPVVGEFPLTVEDLKAVPITDESEPFRMVKFSGSGVWIPLPGWQVITKAEDPVVIIGKSDTLPSPLPGKIEPVLVVIDRSQRNWEADRYFLIEQNNQLELQWFEEYPELSLFGQLILIMRPKKVFDESQLGNLLQFED</sequence>
<dbReference type="GO" id="GO:0015979">
    <property type="term" value="P:photosynthesis"/>
    <property type="evidence" value="ECO:0007669"/>
    <property type="project" value="UniProtKB-KW"/>
</dbReference>
<feature type="region of interest" description="N-terminal alpha-helix" evidence="6">
    <location>
        <begin position="19"/>
        <end position="200"/>
    </location>
</feature>
<keyword evidence="2 6" id="KW-0602">Photosynthesis</keyword>
<protein>
    <recommendedName>
        <fullName evidence="5 6">RuBisCO accumulation factor 1</fullName>
    </recommendedName>
</protein>
<evidence type="ECO:0000259" key="9">
    <source>
        <dbReference type="Pfam" id="PF18579"/>
    </source>
</evidence>
<dbReference type="Pfam" id="PF18087">
    <property type="entry name" value="RuBisCo_chap_C"/>
    <property type="match status" value="1"/>
</dbReference>
<keyword evidence="3 6" id="KW-0143">Chaperone</keyword>
<dbReference type="InterPro" id="IPR046382">
    <property type="entry name" value="Raf1_cyn"/>
</dbReference>
<dbReference type="InterPro" id="IPR040781">
    <property type="entry name" value="Raf1_HTH"/>
</dbReference>
<proteinExistence type="inferred from homology"/>
<dbReference type="GO" id="GO:0015977">
    <property type="term" value="P:carbon fixation"/>
    <property type="evidence" value="ECO:0007669"/>
    <property type="project" value="UniProtKB-UniRule"/>
</dbReference>
<dbReference type="GO" id="GO:0110102">
    <property type="term" value="P:ribulose bisphosphate carboxylase complex assembly"/>
    <property type="evidence" value="ECO:0007669"/>
    <property type="project" value="UniProtKB-UniRule"/>
</dbReference>
<dbReference type="GO" id="GO:0005737">
    <property type="term" value="C:cytoplasm"/>
    <property type="evidence" value="ECO:0007669"/>
    <property type="project" value="UniProtKB-SubCell"/>
</dbReference>
<dbReference type="PATRIC" id="fig|1348334.3.peg.1261"/>
<keyword evidence="1 6" id="KW-0963">Cytoplasm</keyword>
<evidence type="ECO:0000256" key="5">
    <source>
        <dbReference type="ARBA" id="ARBA00023859"/>
    </source>
</evidence>
<feature type="domain" description="Rubisco accumulation factor 1 helix turn helix" evidence="9">
    <location>
        <begin position="22"/>
        <end position="81"/>
    </location>
</feature>
<keyword evidence="4 6" id="KW-0120">Carbon dioxide fixation</keyword>